<sequence length="192" mass="20467">MESRRVGSETGGRTVRIGGPVSSRHSAFLLPDRGEPPESYDAVCARLHNSGLRTVVLGSIDDLTPAAAAPLLDELSLPWVTLVGYRAGAELAWRTAAANSGRFVSLVAIDRPHPAALAAGHTDADRRTDPDCRPVEMPTTLIVGSGAGAAATRTGRYVYAEFRLVRLNGRTDLLRTASHELATEIVLRSSAW</sequence>
<reference evidence="1" key="1">
    <citation type="submission" date="2021-07" db="EMBL/GenBank/DDBJ databases">
        <title>Candidatus Kaistella beijingensis sp. nov. isolated from a municipal wastewater treatment plant is involved in sludge foaming.</title>
        <authorList>
            <person name="Song Y."/>
            <person name="Liu S.-J."/>
        </authorList>
    </citation>
    <scope>NUCLEOTIDE SEQUENCE</scope>
    <source>
        <strain evidence="1">DSM 43998</strain>
    </source>
</reference>
<dbReference type="InterPro" id="IPR029058">
    <property type="entry name" value="AB_hydrolase_fold"/>
</dbReference>
<evidence type="ECO:0000313" key="2">
    <source>
        <dbReference type="Proteomes" id="UP000887023"/>
    </source>
</evidence>
<dbReference type="Gene3D" id="3.40.50.1820">
    <property type="entry name" value="alpha/beta hydrolase"/>
    <property type="match status" value="1"/>
</dbReference>
<gene>
    <name evidence="1" type="ORF">KV203_11915</name>
</gene>
<keyword evidence="2" id="KW-1185">Reference proteome</keyword>
<dbReference type="Proteomes" id="UP000887023">
    <property type="component" value="Chromosome"/>
</dbReference>
<organism evidence="1 2">
    <name type="scientific">Skermania pinensis</name>
    <dbReference type="NCBI Taxonomy" id="39122"/>
    <lineage>
        <taxon>Bacteria</taxon>
        <taxon>Bacillati</taxon>
        <taxon>Actinomycetota</taxon>
        <taxon>Actinomycetes</taxon>
        <taxon>Mycobacteriales</taxon>
        <taxon>Gordoniaceae</taxon>
        <taxon>Skermania</taxon>
    </lineage>
</organism>
<keyword evidence="1" id="KW-0378">Hydrolase</keyword>
<name>A0ABX8S4I4_9ACTN</name>
<dbReference type="EMBL" id="CP079105">
    <property type="protein sequence ID" value="QXQ12658.1"/>
    <property type="molecule type" value="Genomic_DNA"/>
</dbReference>
<proteinExistence type="predicted"/>
<accession>A0ABX8S4I4</accession>
<dbReference type="RefSeq" id="WP_066470895.1">
    <property type="nucleotide sequence ID" value="NZ_CBCRUZ010000022.1"/>
</dbReference>
<evidence type="ECO:0000313" key="1">
    <source>
        <dbReference type="EMBL" id="QXQ12658.1"/>
    </source>
</evidence>
<dbReference type="GO" id="GO:0016787">
    <property type="term" value="F:hydrolase activity"/>
    <property type="evidence" value="ECO:0007669"/>
    <property type="project" value="UniProtKB-KW"/>
</dbReference>
<dbReference type="SUPFAM" id="SSF53474">
    <property type="entry name" value="alpha/beta-Hydrolases"/>
    <property type="match status" value="1"/>
</dbReference>
<protein>
    <submittedName>
        <fullName evidence="1">Alpha/beta hydrolase</fullName>
    </submittedName>
</protein>